<dbReference type="InterPro" id="IPR025419">
    <property type="entry name" value="DUF4142"/>
</dbReference>
<feature type="compositionally biased region" description="Polar residues" evidence="1">
    <location>
        <begin position="36"/>
        <end position="45"/>
    </location>
</feature>
<comment type="caution">
    <text evidence="3">The sequence shown here is derived from an EMBL/GenBank/DDBJ whole genome shotgun (WGS) entry which is preliminary data.</text>
</comment>
<dbReference type="Gene3D" id="1.20.1260.10">
    <property type="match status" value="1"/>
</dbReference>
<dbReference type="InterPro" id="IPR012347">
    <property type="entry name" value="Ferritin-like"/>
</dbReference>
<dbReference type="AlphaFoldDB" id="A0A0F9V8Q9"/>
<name>A0A0F9V8Q9_9ZZZZ</name>
<feature type="region of interest" description="Disordered" evidence="1">
    <location>
        <begin position="30"/>
        <end position="57"/>
    </location>
</feature>
<organism evidence="3">
    <name type="scientific">marine sediment metagenome</name>
    <dbReference type="NCBI Taxonomy" id="412755"/>
    <lineage>
        <taxon>unclassified sequences</taxon>
        <taxon>metagenomes</taxon>
        <taxon>ecological metagenomes</taxon>
    </lineage>
</organism>
<accession>A0A0F9V8Q9</accession>
<evidence type="ECO:0000313" key="3">
    <source>
        <dbReference type="EMBL" id="KKO01591.1"/>
    </source>
</evidence>
<dbReference type="Pfam" id="PF13628">
    <property type="entry name" value="DUF4142"/>
    <property type="match status" value="1"/>
</dbReference>
<feature type="compositionally biased region" description="Acidic residues" evidence="1">
    <location>
        <begin position="46"/>
        <end position="57"/>
    </location>
</feature>
<gene>
    <name evidence="3" type="ORF">LCGC14_0113980</name>
</gene>
<dbReference type="EMBL" id="LAZR01000034">
    <property type="protein sequence ID" value="KKO01591.1"/>
    <property type="molecule type" value="Genomic_DNA"/>
</dbReference>
<proteinExistence type="predicted"/>
<protein>
    <recommendedName>
        <fullName evidence="2">DUF4142 domain-containing protein</fullName>
    </recommendedName>
</protein>
<evidence type="ECO:0000259" key="2">
    <source>
        <dbReference type="Pfam" id="PF13628"/>
    </source>
</evidence>
<evidence type="ECO:0000256" key="1">
    <source>
        <dbReference type="SAM" id="MobiDB-lite"/>
    </source>
</evidence>
<feature type="domain" description="DUF4142" evidence="2">
    <location>
        <begin position="67"/>
        <end position="198"/>
    </location>
</feature>
<reference evidence="3" key="1">
    <citation type="journal article" date="2015" name="Nature">
        <title>Complex archaea that bridge the gap between prokaryotes and eukaryotes.</title>
        <authorList>
            <person name="Spang A."/>
            <person name="Saw J.H."/>
            <person name="Jorgensen S.L."/>
            <person name="Zaremba-Niedzwiedzka K."/>
            <person name="Martijn J."/>
            <person name="Lind A.E."/>
            <person name="van Eijk R."/>
            <person name="Schleper C."/>
            <person name="Guy L."/>
            <person name="Ettema T.J."/>
        </authorList>
    </citation>
    <scope>NUCLEOTIDE SEQUENCE</scope>
</reference>
<sequence>MKKLPIACATAAAMLLSCTALTAYATSDEQPHALSDGNQQMQQEADSNDSEGMDAENSDYLQGEDLETFFEKATANNIAAIEGAKVALKEGSPDIRVFAQTVLDDHTALNEQLTALAKRLDIEVSTDASLVNQGKQWILERRDGESFDAAYLNSQITEHQRSIELFKSAQQSRDQEVSALAEKALSGLEAHLDMAKKLSRERADAE</sequence>
<dbReference type="PANTHER" id="PTHR38593:SF1">
    <property type="entry name" value="BLR2558 PROTEIN"/>
    <property type="match status" value="1"/>
</dbReference>
<dbReference type="PROSITE" id="PS51257">
    <property type="entry name" value="PROKAR_LIPOPROTEIN"/>
    <property type="match status" value="1"/>
</dbReference>
<dbReference type="PANTHER" id="PTHR38593">
    <property type="entry name" value="BLR2558 PROTEIN"/>
    <property type="match status" value="1"/>
</dbReference>